<name>A0A4Y2RSK1_ARAVE</name>
<evidence type="ECO:0000313" key="2">
    <source>
        <dbReference type="Proteomes" id="UP000499080"/>
    </source>
</evidence>
<gene>
    <name evidence="1" type="ORF">AVEN_76382_1</name>
</gene>
<evidence type="ECO:0000313" key="1">
    <source>
        <dbReference type="EMBL" id="GBN78817.1"/>
    </source>
</evidence>
<sequence>MRLAYRTETGAPLCASSVSCEAYAPQSLCPLMWLQHDGAPLHKGCKDIGGCLYIKDIRQHIKVTFGSTGLVVVVQSCYITRPLVIGLFLLGSNEDNVVGVAR</sequence>
<protein>
    <submittedName>
        <fullName evidence="1">Uncharacterized protein</fullName>
    </submittedName>
</protein>
<dbReference type="EMBL" id="BGPR01018314">
    <property type="protein sequence ID" value="GBN78817.1"/>
    <property type="molecule type" value="Genomic_DNA"/>
</dbReference>
<proteinExistence type="predicted"/>
<dbReference type="AlphaFoldDB" id="A0A4Y2RSK1"/>
<dbReference type="Proteomes" id="UP000499080">
    <property type="component" value="Unassembled WGS sequence"/>
</dbReference>
<dbReference type="PROSITE" id="PS51257">
    <property type="entry name" value="PROKAR_LIPOPROTEIN"/>
    <property type="match status" value="1"/>
</dbReference>
<reference evidence="1 2" key="1">
    <citation type="journal article" date="2019" name="Sci. Rep.">
        <title>Orb-weaving spider Araneus ventricosus genome elucidates the spidroin gene catalogue.</title>
        <authorList>
            <person name="Kono N."/>
            <person name="Nakamura H."/>
            <person name="Ohtoshi R."/>
            <person name="Moran D.A.P."/>
            <person name="Shinohara A."/>
            <person name="Yoshida Y."/>
            <person name="Fujiwara M."/>
            <person name="Mori M."/>
            <person name="Tomita M."/>
            <person name="Arakawa K."/>
        </authorList>
    </citation>
    <scope>NUCLEOTIDE SEQUENCE [LARGE SCALE GENOMIC DNA]</scope>
</reference>
<comment type="caution">
    <text evidence="1">The sequence shown here is derived from an EMBL/GenBank/DDBJ whole genome shotgun (WGS) entry which is preliminary data.</text>
</comment>
<accession>A0A4Y2RSK1</accession>
<keyword evidence="2" id="KW-1185">Reference proteome</keyword>
<organism evidence="1 2">
    <name type="scientific">Araneus ventricosus</name>
    <name type="common">Orbweaver spider</name>
    <name type="synonym">Epeira ventricosa</name>
    <dbReference type="NCBI Taxonomy" id="182803"/>
    <lineage>
        <taxon>Eukaryota</taxon>
        <taxon>Metazoa</taxon>
        <taxon>Ecdysozoa</taxon>
        <taxon>Arthropoda</taxon>
        <taxon>Chelicerata</taxon>
        <taxon>Arachnida</taxon>
        <taxon>Araneae</taxon>
        <taxon>Araneomorphae</taxon>
        <taxon>Entelegynae</taxon>
        <taxon>Araneoidea</taxon>
        <taxon>Araneidae</taxon>
        <taxon>Araneus</taxon>
    </lineage>
</organism>